<feature type="transmembrane region" description="Helical" evidence="1">
    <location>
        <begin position="654"/>
        <end position="673"/>
    </location>
</feature>
<dbReference type="InterPro" id="IPR045687">
    <property type="entry name" value="PIGG/GPI7_C"/>
</dbReference>
<feature type="transmembrane region" description="Helical" evidence="1">
    <location>
        <begin position="151"/>
        <end position="172"/>
    </location>
</feature>
<evidence type="ECO:0000313" key="3">
    <source>
        <dbReference type="EMBL" id="CAL1613013.1"/>
    </source>
</evidence>
<feature type="transmembrane region" description="Helical" evidence="1">
    <location>
        <begin position="220"/>
        <end position="242"/>
    </location>
</feature>
<dbReference type="InterPro" id="IPR039527">
    <property type="entry name" value="PIGG/GPI7"/>
</dbReference>
<feature type="transmembrane region" description="Helical" evidence="1">
    <location>
        <begin position="390"/>
        <end position="407"/>
    </location>
</feature>
<feature type="transmembrane region" description="Helical" evidence="1">
    <location>
        <begin position="456"/>
        <end position="473"/>
    </location>
</feature>
<dbReference type="Pfam" id="PF19316">
    <property type="entry name" value="PIGO_PIGG"/>
    <property type="match status" value="1"/>
</dbReference>
<organism evidence="3 4">
    <name type="scientific">Knipowitschia caucasica</name>
    <name type="common">Caucasian dwarf goby</name>
    <name type="synonym">Pomatoschistus caucasicus</name>
    <dbReference type="NCBI Taxonomy" id="637954"/>
    <lineage>
        <taxon>Eukaryota</taxon>
        <taxon>Metazoa</taxon>
        <taxon>Chordata</taxon>
        <taxon>Craniata</taxon>
        <taxon>Vertebrata</taxon>
        <taxon>Euteleostomi</taxon>
        <taxon>Actinopterygii</taxon>
        <taxon>Neopterygii</taxon>
        <taxon>Teleostei</taxon>
        <taxon>Neoteleostei</taxon>
        <taxon>Acanthomorphata</taxon>
        <taxon>Gobiaria</taxon>
        <taxon>Gobiiformes</taxon>
        <taxon>Gobioidei</taxon>
        <taxon>Gobiidae</taxon>
        <taxon>Gobiinae</taxon>
        <taxon>Knipowitschia</taxon>
    </lineage>
</organism>
<feature type="transmembrane region" description="Helical" evidence="1">
    <location>
        <begin position="494"/>
        <end position="512"/>
    </location>
</feature>
<evidence type="ECO:0000256" key="1">
    <source>
        <dbReference type="SAM" id="Phobius"/>
    </source>
</evidence>
<dbReference type="GO" id="GO:0005789">
    <property type="term" value="C:endoplasmic reticulum membrane"/>
    <property type="evidence" value="ECO:0007669"/>
    <property type="project" value="TreeGrafter"/>
</dbReference>
<feature type="transmembrane region" description="Helical" evidence="1">
    <location>
        <begin position="419"/>
        <end position="436"/>
    </location>
</feature>
<feature type="transmembrane region" description="Helical" evidence="1">
    <location>
        <begin position="620"/>
        <end position="642"/>
    </location>
</feature>
<dbReference type="GO" id="GO:0051267">
    <property type="term" value="F:CP2 mannose-ethanolamine phosphotransferase activity"/>
    <property type="evidence" value="ECO:0007669"/>
    <property type="project" value="TreeGrafter"/>
</dbReference>
<keyword evidence="1" id="KW-0812">Transmembrane</keyword>
<dbReference type="EMBL" id="OZ035830">
    <property type="protein sequence ID" value="CAL1613013.1"/>
    <property type="molecule type" value="Genomic_DNA"/>
</dbReference>
<dbReference type="AlphaFoldDB" id="A0AAV2MHV2"/>
<evidence type="ECO:0000313" key="4">
    <source>
        <dbReference type="Proteomes" id="UP001497482"/>
    </source>
</evidence>
<protein>
    <recommendedName>
        <fullName evidence="2">GPI ethanolamine phosphate transferase 2 C-terminal domain-containing protein</fullName>
    </recommendedName>
</protein>
<keyword evidence="4" id="KW-1185">Reference proteome</keyword>
<reference evidence="3 4" key="1">
    <citation type="submission" date="2024-04" db="EMBL/GenBank/DDBJ databases">
        <authorList>
            <person name="Waldvogel A.-M."/>
            <person name="Schoenle A."/>
        </authorList>
    </citation>
    <scope>NUCLEOTIDE SEQUENCE [LARGE SCALE GENOMIC DNA]</scope>
</reference>
<sequence length="683" mass="75418">MEKGERYTSKEMVELQENPEGMQPPLVVEQVDLAPSLALGLGLPVPRSSVGRVLPQILEELPLRDQLRLLHQNALQLSRLVQDTNQDYEKDVGWEQFRVAVRSHSSWLKLVQEGNTSEVLLNMGQKVLKQYLQALVSMSEALSRQLGRYDMYSVVVGLLLVLQLLVLLLLSLPESLSGAALVDVPLQCVLSLGFFLSSLLLGAVHVCVCTSSHMGFLCSVHWSLPLSAIGLMGALCCVNAVMTLRRLRPAERHAKPLSSGAWSFSELDLVLLCGTLGHALLLGSSSFVEEEHQIWYFLLNTLCLALFQDVCRRYFRERPESLGLASCNADLPNPGDPRDFGVSAERGLALATPPFTLICCRLLRALNQTGIQWAHLPDLGHWLNSSEHQGVLSLLSALCLALIFFLVQRKCSVVSKVALALGLMGVYCYRAAIGNVSLPWHRAHRHASKGTVEARFVYVFVLGLLFSGTRDLLRSQFGSLRAQGSLRALRSRGLWEVYAGLVLTVALLLRAHNLPVLCWSLLTQTLMSQCVWSALKYDAAQVTIMHAWFGQAAFYYQGNSNNIGTVDISVGFVGLDRYMEAPAVLLTALSTYAGPVLWGAHLLCYLSYSRCPSAVSHASFCLGLLRSIPCVVFMVLITVLRYHLFIWSVFSPKLLYEAIHLLITAGLVLVYSATETRPGLDED</sequence>
<proteinExistence type="predicted"/>
<dbReference type="GO" id="GO:0006506">
    <property type="term" value="P:GPI anchor biosynthetic process"/>
    <property type="evidence" value="ECO:0007669"/>
    <property type="project" value="InterPro"/>
</dbReference>
<feature type="domain" description="GPI ethanolamine phosphate transferase 2 C-terminal" evidence="2">
    <location>
        <begin position="355"/>
        <end position="661"/>
    </location>
</feature>
<keyword evidence="1" id="KW-0472">Membrane</keyword>
<keyword evidence="1" id="KW-1133">Transmembrane helix</keyword>
<dbReference type="PANTHER" id="PTHR23072:SF0">
    <property type="entry name" value="GPI ETHANOLAMINE PHOSPHATE TRANSFERASE 2"/>
    <property type="match status" value="1"/>
</dbReference>
<dbReference type="PANTHER" id="PTHR23072">
    <property type="entry name" value="PHOSPHATIDYLINOSITOL GLYCAN-RELATED"/>
    <property type="match status" value="1"/>
</dbReference>
<name>A0AAV2MHV2_KNICA</name>
<accession>A0AAV2MHV2</accession>
<feature type="transmembrane region" description="Helical" evidence="1">
    <location>
        <begin position="184"/>
        <end position="208"/>
    </location>
</feature>
<feature type="transmembrane region" description="Helical" evidence="1">
    <location>
        <begin position="583"/>
        <end position="608"/>
    </location>
</feature>
<dbReference type="Proteomes" id="UP001497482">
    <property type="component" value="Chromosome 8"/>
</dbReference>
<gene>
    <name evidence="3" type="ORF">KC01_LOCUS39281</name>
</gene>
<evidence type="ECO:0000259" key="2">
    <source>
        <dbReference type="Pfam" id="PF19316"/>
    </source>
</evidence>